<dbReference type="EMBL" id="KZ110598">
    <property type="protein sequence ID" value="OSX61590.1"/>
    <property type="molecule type" value="Genomic_DNA"/>
</dbReference>
<dbReference type="GeneID" id="36321954"/>
<evidence type="ECO:0000313" key="3">
    <source>
        <dbReference type="Proteomes" id="UP000194127"/>
    </source>
</evidence>
<keyword evidence="3" id="KW-1185">Reference proteome</keyword>
<evidence type="ECO:0000313" key="2">
    <source>
        <dbReference type="EMBL" id="OSX61590.1"/>
    </source>
</evidence>
<feature type="compositionally biased region" description="Basic and acidic residues" evidence="1">
    <location>
        <begin position="264"/>
        <end position="276"/>
    </location>
</feature>
<feature type="region of interest" description="Disordered" evidence="1">
    <location>
        <begin position="108"/>
        <end position="143"/>
    </location>
</feature>
<sequence>MSYIEVHACYPALGPASGWPAVRGRVGGWEPCVAPAERLSHARVLRCCADVMDGPSCSWLAGWSDGVLESLSARGNEAPLSSAARDRAGGAIAPPSFSRLAICCRPRTAPSQRPRAHPGSKSGHVKHCMRDREGGTDQPSTTRNICPSVLSIGHMTHDDAAGLRPGQVVNARTRARALVLPRSGKREAAERRYLTDAVMLGPNAIYLRGGGTVRLWRSNEADTRPRLLVTYMSFFVHCESRLRHRERSLSRALNGGDSRAGYDSGRHMSYEPGSRRERRSAECGQLGIVILCAERLGGVSYLPLVSVFFVLLRDACSGPGDSEPSVEATYRR</sequence>
<protein>
    <submittedName>
        <fullName evidence="2">Uncharacterized protein</fullName>
    </submittedName>
</protein>
<name>A0A1X6MZB4_9APHY</name>
<gene>
    <name evidence="2" type="ORF">POSPLADRAFT_1034177</name>
</gene>
<dbReference type="Proteomes" id="UP000194127">
    <property type="component" value="Unassembled WGS sequence"/>
</dbReference>
<dbReference type="RefSeq" id="XP_024338384.1">
    <property type="nucleotide sequence ID" value="XM_024477004.1"/>
</dbReference>
<evidence type="ECO:0000256" key="1">
    <source>
        <dbReference type="SAM" id="MobiDB-lite"/>
    </source>
</evidence>
<dbReference type="AlphaFoldDB" id="A0A1X6MZB4"/>
<proteinExistence type="predicted"/>
<feature type="compositionally biased region" description="Basic residues" evidence="1">
    <location>
        <begin position="114"/>
        <end position="127"/>
    </location>
</feature>
<accession>A0A1X6MZB4</accession>
<feature type="region of interest" description="Disordered" evidence="1">
    <location>
        <begin position="249"/>
        <end position="276"/>
    </location>
</feature>
<organism evidence="2 3">
    <name type="scientific">Postia placenta MAD-698-R-SB12</name>
    <dbReference type="NCBI Taxonomy" id="670580"/>
    <lineage>
        <taxon>Eukaryota</taxon>
        <taxon>Fungi</taxon>
        <taxon>Dikarya</taxon>
        <taxon>Basidiomycota</taxon>
        <taxon>Agaricomycotina</taxon>
        <taxon>Agaricomycetes</taxon>
        <taxon>Polyporales</taxon>
        <taxon>Adustoporiaceae</taxon>
        <taxon>Rhodonia</taxon>
    </lineage>
</organism>
<reference evidence="2 3" key="1">
    <citation type="submission" date="2017-04" db="EMBL/GenBank/DDBJ databases">
        <title>Genome Sequence of the Model Brown-Rot Fungus Postia placenta SB12.</title>
        <authorList>
            <consortium name="DOE Joint Genome Institute"/>
            <person name="Gaskell J."/>
            <person name="Kersten P."/>
            <person name="Larrondo L.F."/>
            <person name="Canessa P."/>
            <person name="Martinez D."/>
            <person name="Hibbett D."/>
            <person name="Schmoll M."/>
            <person name="Kubicek C.P."/>
            <person name="Martinez A.T."/>
            <person name="Yadav J."/>
            <person name="Master E."/>
            <person name="Magnuson J.K."/>
            <person name="James T."/>
            <person name="Yaver D."/>
            <person name="Berka R."/>
            <person name="Labutti K."/>
            <person name="Lipzen A."/>
            <person name="Aerts A."/>
            <person name="Barry K."/>
            <person name="Henrissat B."/>
            <person name="Blanchette R."/>
            <person name="Grigoriev I."/>
            <person name="Cullen D."/>
        </authorList>
    </citation>
    <scope>NUCLEOTIDE SEQUENCE [LARGE SCALE GENOMIC DNA]</scope>
    <source>
        <strain evidence="2 3">MAD-698-R-SB12</strain>
    </source>
</reference>